<dbReference type="SUPFAM" id="SSF48264">
    <property type="entry name" value="Cytochrome P450"/>
    <property type="match status" value="1"/>
</dbReference>
<keyword evidence="2 5" id="KW-0349">Heme</keyword>
<feature type="region of interest" description="Disordered" evidence="6">
    <location>
        <begin position="433"/>
        <end position="527"/>
    </location>
</feature>
<dbReference type="PANTHER" id="PTHR24304">
    <property type="entry name" value="CYTOCHROME P450 FAMILY 7"/>
    <property type="match status" value="1"/>
</dbReference>
<accession>A0ABR4PH73</accession>
<dbReference type="InterPro" id="IPR017972">
    <property type="entry name" value="Cyt_P450_CS"/>
</dbReference>
<evidence type="ECO:0000313" key="7">
    <source>
        <dbReference type="EMBL" id="KAL3422685.1"/>
    </source>
</evidence>
<evidence type="ECO:0000256" key="6">
    <source>
        <dbReference type="SAM" id="MobiDB-lite"/>
    </source>
</evidence>
<evidence type="ECO:0000256" key="5">
    <source>
        <dbReference type="RuleBase" id="RU000461"/>
    </source>
</evidence>
<keyword evidence="4 5" id="KW-0408">Iron</keyword>
<gene>
    <name evidence="7" type="ORF">PVAG01_06841</name>
</gene>
<keyword evidence="8" id="KW-1185">Reference proteome</keyword>
<protein>
    <submittedName>
        <fullName evidence="7">Cholesterol 7-alpha-monooxygenase 3</fullName>
    </submittedName>
</protein>
<proteinExistence type="inferred from homology"/>
<keyword evidence="5" id="KW-0503">Monooxygenase</keyword>
<evidence type="ECO:0000256" key="1">
    <source>
        <dbReference type="ARBA" id="ARBA00010617"/>
    </source>
</evidence>
<comment type="similarity">
    <text evidence="1 5">Belongs to the cytochrome P450 family.</text>
</comment>
<dbReference type="Gene3D" id="1.10.630.10">
    <property type="entry name" value="Cytochrome P450"/>
    <property type="match status" value="1"/>
</dbReference>
<dbReference type="Proteomes" id="UP001629113">
    <property type="component" value="Unassembled WGS sequence"/>
</dbReference>
<reference evidence="7 8" key="1">
    <citation type="submission" date="2024-06" db="EMBL/GenBank/DDBJ databases">
        <title>Complete genome of Phlyctema vagabunda strain 19-DSS-EL-015.</title>
        <authorList>
            <person name="Fiorenzani C."/>
        </authorList>
    </citation>
    <scope>NUCLEOTIDE SEQUENCE [LARGE SCALE GENOMIC DNA]</scope>
    <source>
        <strain evidence="7 8">19-DSS-EL-015</strain>
    </source>
</reference>
<keyword evidence="3 5" id="KW-0479">Metal-binding</keyword>
<dbReference type="PROSITE" id="PS00086">
    <property type="entry name" value="CYTOCHROME_P450"/>
    <property type="match status" value="1"/>
</dbReference>
<evidence type="ECO:0000313" key="8">
    <source>
        <dbReference type="Proteomes" id="UP001629113"/>
    </source>
</evidence>
<dbReference type="InterPro" id="IPR050529">
    <property type="entry name" value="CYP450_sterol_14alpha_dmase"/>
</dbReference>
<keyword evidence="5" id="KW-0560">Oxidoreductase</keyword>
<evidence type="ECO:0000256" key="2">
    <source>
        <dbReference type="ARBA" id="ARBA00022617"/>
    </source>
</evidence>
<comment type="caution">
    <text evidence="7">The sequence shown here is derived from an EMBL/GenBank/DDBJ whole genome shotgun (WGS) entry which is preliminary data.</text>
</comment>
<dbReference type="CDD" id="cd11040">
    <property type="entry name" value="CYP7_CYP8-like"/>
    <property type="match status" value="1"/>
</dbReference>
<dbReference type="InterPro" id="IPR036396">
    <property type="entry name" value="Cyt_P450_sf"/>
</dbReference>
<dbReference type="EMBL" id="JBFCZG010000005">
    <property type="protein sequence ID" value="KAL3422685.1"/>
    <property type="molecule type" value="Genomic_DNA"/>
</dbReference>
<sequence length="609" mass="67906">MNSTISTASGPPPASAGGMSSLVWLFVLAAPLALAWFTGYRRIAPGEPPLVPYIVPWLGHGMAFMNDINGFTEWVRSLHPNSPAATVQVAGQHLYLIFDTKLASLIYRKSRIFMFDPFTLMAWSVIGATREDLQILEMGAQVERKTAGFIEDDGRRVLYDLHCMSGPALTGPSLDSLTALFIETICGEIDKRFPARSDAADGDSEWEELDLGEFVKTIWTRASITALFGSHIFTIWPEIERWLWEFDEHFQSLLTKMPRFVLPKAYALLDEAQEKCARWESDALDAEKKGSIDHDPAWDPYWGLRFVGERAKYLIKSGISEKARAGNTAVFLWGLNANTIPIAMQVMNQSVLNANLLADLQVEISRAQTGPVSFDMQKVTTAPKLKSVLLEALRWATASPSPRVVREDCQLGDFTLRKGSMVMVHSRTLQMDRETWQLDGDDDGDGDAGSDGDERRGAARSRPEEFWPARFLDGDEGEERNRVEENEEAESSYLDDITTTNTTTQGSSKSHGPKKYKIIEPVSGPKNKATQQRMLSMRPFGGGTTLCPGRHFATNEILGGLAALMLRLEIQLDDEALARHGRPVPKLNKQGGLFPDRGLRVRMRRRRAV</sequence>
<dbReference type="InterPro" id="IPR001128">
    <property type="entry name" value="Cyt_P450"/>
</dbReference>
<feature type="compositionally biased region" description="Basic and acidic residues" evidence="6">
    <location>
        <begin position="452"/>
        <end position="467"/>
    </location>
</feature>
<evidence type="ECO:0000256" key="3">
    <source>
        <dbReference type="ARBA" id="ARBA00022723"/>
    </source>
</evidence>
<organism evidence="7 8">
    <name type="scientific">Phlyctema vagabunda</name>
    <dbReference type="NCBI Taxonomy" id="108571"/>
    <lineage>
        <taxon>Eukaryota</taxon>
        <taxon>Fungi</taxon>
        <taxon>Dikarya</taxon>
        <taxon>Ascomycota</taxon>
        <taxon>Pezizomycotina</taxon>
        <taxon>Leotiomycetes</taxon>
        <taxon>Helotiales</taxon>
        <taxon>Dermateaceae</taxon>
        <taxon>Phlyctema</taxon>
    </lineage>
</organism>
<evidence type="ECO:0000256" key="4">
    <source>
        <dbReference type="ARBA" id="ARBA00023004"/>
    </source>
</evidence>
<name>A0ABR4PH73_9HELO</name>
<dbReference type="PANTHER" id="PTHR24304:SF2">
    <property type="entry name" value="24-HYDROXYCHOLESTEROL 7-ALPHA-HYDROXYLASE"/>
    <property type="match status" value="1"/>
</dbReference>
<dbReference type="Pfam" id="PF00067">
    <property type="entry name" value="p450"/>
    <property type="match status" value="1"/>
</dbReference>
<feature type="compositionally biased region" description="Acidic residues" evidence="6">
    <location>
        <begin position="439"/>
        <end position="451"/>
    </location>
</feature>